<evidence type="ECO:0000313" key="5">
    <source>
        <dbReference type="EMBL" id="GAA3973275.1"/>
    </source>
</evidence>
<dbReference type="PROSITE" id="PS00211">
    <property type="entry name" value="ABC_TRANSPORTER_1"/>
    <property type="match status" value="1"/>
</dbReference>
<dbReference type="InterPro" id="IPR017871">
    <property type="entry name" value="ABC_transporter-like_CS"/>
</dbReference>
<organism evidence="5 6">
    <name type="scientific">Allohahella marinimesophila</name>
    <dbReference type="NCBI Taxonomy" id="1054972"/>
    <lineage>
        <taxon>Bacteria</taxon>
        <taxon>Pseudomonadati</taxon>
        <taxon>Pseudomonadota</taxon>
        <taxon>Gammaproteobacteria</taxon>
        <taxon>Oceanospirillales</taxon>
        <taxon>Hahellaceae</taxon>
        <taxon>Allohahella</taxon>
    </lineage>
</organism>
<dbReference type="CDD" id="cd03261">
    <property type="entry name" value="ABC_Org_Solvent_Resistant"/>
    <property type="match status" value="1"/>
</dbReference>
<evidence type="ECO:0000256" key="3">
    <source>
        <dbReference type="ARBA" id="ARBA00022840"/>
    </source>
</evidence>
<sequence length="274" mass="29926">MSVLSQEHLVSIENMSFRRGDRLIFDNISLHAPRGKITGIMGPSGTGKTTLLKLIGGQIKPESGRVVFDDIVVNDMSRSRLYEMRTRMGMLFQSGALFSDLNVFENVAFPLRAHTALSNDMIRDIVLMKLNAVGLRGARDLMPSELSGGMARRAALARSIALDPDIIMYDEPFTGQDPIAMAVIVKLIRLLNDAVGLTTILVSHDIQETMSIADHLCIIADGKLMGQGSPEHLKTEGNEFVKQFLNGLPDGPVAFHYPAKDYKDDLLSVGGSDA</sequence>
<keyword evidence="6" id="KW-1185">Reference proteome</keyword>
<dbReference type="EMBL" id="BAABBO010000016">
    <property type="protein sequence ID" value="GAA3973275.1"/>
    <property type="molecule type" value="Genomic_DNA"/>
</dbReference>
<proteinExistence type="predicted"/>
<feature type="domain" description="ABC transporter" evidence="4">
    <location>
        <begin position="10"/>
        <end position="246"/>
    </location>
</feature>
<dbReference type="SUPFAM" id="SSF52540">
    <property type="entry name" value="P-loop containing nucleoside triphosphate hydrolases"/>
    <property type="match status" value="1"/>
</dbReference>
<evidence type="ECO:0000313" key="6">
    <source>
        <dbReference type="Proteomes" id="UP001501337"/>
    </source>
</evidence>
<evidence type="ECO:0000256" key="1">
    <source>
        <dbReference type="ARBA" id="ARBA00022448"/>
    </source>
</evidence>
<dbReference type="Proteomes" id="UP001501337">
    <property type="component" value="Unassembled WGS sequence"/>
</dbReference>
<dbReference type="PROSITE" id="PS50893">
    <property type="entry name" value="ABC_TRANSPORTER_2"/>
    <property type="match status" value="1"/>
</dbReference>
<dbReference type="InterPro" id="IPR003593">
    <property type="entry name" value="AAA+_ATPase"/>
</dbReference>
<keyword evidence="1" id="KW-0813">Transport</keyword>
<evidence type="ECO:0000256" key="2">
    <source>
        <dbReference type="ARBA" id="ARBA00022741"/>
    </source>
</evidence>
<protein>
    <submittedName>
        <fullName evidence="5">ATP-binding cassette domain-containing protein</fullName>
    </submittedName>
</protein>
<evidence type="ECO:0000259" key="4">
    <source>
        <dbReference type="PROSITE" id="PS50893"/>
    </source>
</evidence>
<dbReference type="InterPro" id="IPR003439">
    <property type="entry name" value="ABC_transporter-like_ATP-bd"/>
</dbReference>
<dbReference type="PANTHER" id="PTHR43023:SF6">
    <property type="entry name" value="INTERMEMBRANE PHOSPHOLIPID TRANSPORT SYSTEM ATP-BINDING PROTEIN MLAF"/>
    <property type="match status" value="1"/>
</dbReference>
<comment type="caution">
    <text evidence="5">The sequence shown here is derived from an EMBL/GenBank/DDBJ whole genome shotgun (WGS) entry which is preliminary data.</text>
</comment>
<gene>
    <name evidence="5" type="ORF">GCM10022278_33110</name>
</gene>
<reference evidence="6" key="1">
    <citation type="journal article" date="2019" name="Int. J. Syst. Evol. Microbiol.">
        <title>The Global Catalogue of Microorganisms (GCM) 10K type strain sequencing project: providing services to taxonomists for standard genome sequencing and annotation.</title>
        <authorList>
            <consortium name="The Broad Institute Genomics Platform"/>
            <consortium name="The Broad Institute Genome Sequencing Center for Infectious Disease"/>
            <person name="Wu L."/>
            <person name="Ma J."/>
        </authorList>
    </citation>
    <scope>NUCLEOTIDE SEQUENCE [LARGE SCALE GENOMIC DNA]</scope>
    <source>
        <strain evidence="6">JCM 17555</strain>
    </source>
</reference>
<dbReference type="PANTHER" id="PTHR43023">
    <property type="entry name" value="PROTEIN TRIGALACTOSYLDIACYLGLYCEROL 3, CHLOROPLASTIC"/>
    <property type="match status" value="1"/>
</dbReference>
<dbReference type="InterPro" id="IPR027417">
    <property type="entry name" value="P-loop_NTPase"/>
</dbReference>
<dbReference type="GO" id="GO:0005524">
    <property type="term" value="F:ATP binding"/>
    <property type="evidence" value="ECO:0007669"/>
    <property type="project" value="UniProtKB-KW"/>
</dbReference>
<keyword evidence="3 5" id="KW-0067">ATP-binding</keyword>
<accession>A0ABP7PXW3</accession>
<keyword evidence="2" id="KW-0547">Nucleotide-binding</keyword>
<dbReference type="Gene3D" id="3.40.50.300">
    <property type="entry name" value="P-loop containing nucleotide triphosphate hydrolases"/>
    <property type="match status" value="1"/>
</dbReference>
<dbReference type="Pfam" id="PF00005">
    <property type="entry name" value="ABC_tran"/>
    <property type="match status" value="1"/>
</dbReference>
<name>A0ABP7PXW3_9GAMM</name>
<dbReference type="SMART" id="SM00382">
    <property type="entry name" value="AAA"/>
    <property type="match status" value="1"/>
</dbReference>